<evidence type="ECO:0000256" key="3">
    <source>
        <dbReference type="ARBA" id="ARBA00008743"/>
    </source>
</evidence>
<proteinExistence type="inferred from homology"/>
<dbReference type="Proteomes" id="UP001174934">
    <property type="component" value="Unassembled WGS sequence"/>
</dbReference>
<evidence type="ECO:0000256" key="2">
    <source>
        <dbReference type="ARBA" id="ARBA00004922"/>
    </source>
</evidence>
<reference evidence="11" key="1">
    <citation type="submission" date="2023-06" db="EMBL/GenBank/DDBJ databases">
        <title>Genome-scale phylogeny and comparative genomics of the fungal order Sordariales.</title>
        <authorList>
            <consortium name="Lawrence Berkeley National Laboratory"/>
            <person name="Hensen N."/>
            <person name="Bonometti L."/>
            <person name="Westerberg I."/>
            <person name="Brannstrom I.O."/>
            <person name="Guillou S."/>
            <person name="Cros-Aarteil S."/>
            <person name="Calhoun S."/>
            <person name="Haridas S."/>
            <person name="Kuo A."/>
            <person name="Mondo S."/>
            <person name="Pangilinan J."/>
            <person name="Riley R."/>
            <person name="LaButti K."/>
            <person name="Andreopoulos B."/>
            <person name="Lipzen A."/>
            <person name="Chen C."/>
            <person name="Yanf M."/>
            <person name="Daum C."/>
            <person name="Ng V."/>
            <person name="Clum A."/>
            <person name="Steindorff A."/>
            <person name="Ohm R."/>
            <person name="Martin F."/>
            <person name="Silar P."/>
            <person name="Natvig D."/>
            <person name="Lalanne C."/>
            <person name="Gautier V."/>
            <person name="Ament-velasquez S.L."/>
            <person name="Kruys A."/>
            <person name="Hutchinson M.I."/>
            <person name="Powell A.J."/>
            <person name="Barry K."/>
            <person name="Miller A.N."/>
            <person name="Grigoriev I.V."/>
            <person name="Debuchy R."/>
            <person name="Gladieux P."/>
            <person name="Thoren M.H."/>
            <person name="Johannesson H."/>
        </authorList>
    </citation>
    <scope>NUCLEOTIDE SEQUENCE</scope>
    <source>
        <strain evidence="11">SMH3391-2</strain>
    </source>
</reference>
<dbReference type="EMBL" id="JAULSR010000002">
    <property type="protein sequence ID" value="KAK0628606.1"/>
    <property type="molecule type" value="Genomic_DNA"/>
</dbReference>
<dbReference type="PANTHER" id="PTHR10830:SF0">
    <property type="entry name" value="DOLICHYL-DIPHOSPHOOLIGOSACCHARIDE--PROTEIN GLYCOSYLTRANSFERASE 48 KDA SUBUNIT"/>
    <property type="match status" value="1"/>
</dbReference>
<dbReference type="InterPro" id="IPR055459">
    <property type="entry name" value="OST48_MD"/>
</dbReference>
<gene>
    <name evidence="11" type="ORF">B0T17DRAFT_491363</name>
</gene>
<dbReference type="GO" id="GO:0018279">
    <property type="term" value="P:protein N-linked glycosylation via asparagine"/>
    <property type="evidence" value="ECO:0007669"/>
    <property type="project" value="UniProtKB-UniRule"/>
</dbReference>
<evidence type="ECO:0000256" key="4">
    <source>
        <dbReference type="ARBA" id="ARBA00022692"/>
    </source>
</evidence>
<dbReference type="Pfam" id="PF23358">
    <property type="entry name" value="OST48_MD"/>
    <property type="match status" value="1"/>
</dbReference>
<feature type="signal peptide" evidence="8">
    <location>
        <begin position="1"/>
        <end position="18"/>
    </location>
</feature>
<feature type="domain" description="OST48 N-terminal" evidence="9">
    <location>
        <begin position="25"/>
        <end position="286"/>
    </location>
</feature>
<keyword evidence="4 8" id="KW-0812">Transmembrane</keyword>
<dbReference type="InterPro" id="IPR005013">
    <property type="entry name" value="DDOST_48_kDa_subunit"/>
</dbReference>
<evidence type="ECO:0000256" key="8">
    <source>
        <dbReference type="RuleBase" id="RU361142"/>
    </source>
</evidence>
<dbReference type="PANTHER" id="PTHR10830">
    <property type="entry name" value="DOLICHYL-DIPHOSPHOOLIGOSACCHARIDE--PROTEIN GLYCOSYLTRANSFERASE 48 KDA SUBUNIT"/>
    <property type="match status" value="1"/>
</dbReference>
<comment type="function">
    <text evidence="8">Subunit of the oligosaccharyl transferase (OST) complex that catalyzes the initial transfer of a defined glycan (Glc(3)Man(9)GlcNAc(2) in eukaryotes) from the lipid carrier dolichol-pyrophosphate to an asparagine residue within an Asn-X-Ser/Thr consensus motif in nascent polypeptide chains, the first step in protein N-glycosylation. N-glycosylation occurs cotranslationally and the complex associates with the Sec61 complex at the channel-forming translocon complex that mediates protein translocation across the endoplasmic reticulum (ER).</text>
</comment>
<evidence type="ECO:0000256" key="7">
    <source>
        <dbReference type="ARBA" id="ARBA00023136"/>
    </source>
</evidence>
<evidence type="ECO:0000259" key="10">
    <source>
        <dbReference type="Pfam" id="PF23358"/>
    </source>
</evidence>
<comment type="subcellular location">
    <subcellularLocation>
        <location evidence="8">Endoplasmic reticulum membrane</location>
        <topology evidence="8">Single-pass type I membrane protein</topology>
    </subcellularLocation>
    <subcellularLocation>
        <location evidence="1">Membrane</location>
        <topology evidence="1">Single-pass type I membrane protein</topology>
    </subcellularLocation>
</comment>
<dbReference type="InterPro" id="IPR055457">
    <property type="entry name" value="OST48_N"/>
</dbReference>
<evidence type="ECO:0000256" key="5">
    <source>
        <dbReference type="ARBA" id="ARBA00022824"/>
    </source>
</evidence>
<evidence type="ECO:0000259" key="9">
    <source>
        <dbReference type="Pfam" id="PF03345"/>
    </source>
</evidence>
<evidence type="ECO:0000313" key="12">
    <source>
        <dbReference type="Proteomes" id="UP001174934"/>
    </source>
</evidence>
<comment type="pathway">
    <text evidence="2 8">Protein modification; protein glycosylation.</text>
</comment>
<comment type="similarity">
    <text evidence="3 8">Belongs to the DDOST 48 kDa subunit family.</text>
</comment>
<keyword evidence="12" id="KW-1185">Reference proteome</keyword>
<feature type="chain" id="PRO_5041483281" description="Dolichyl-diphosphooligosaccharide--protein glycosyltransferase subunit WBP1" evidence="8">
    <location>
        <begin position="19"/>
        <end position="465"/>
    </location>
</feature>
<name>A0AA39X785_9PEZI</name>
<evidence type="ECO:0000256" key="6">
    <source>
        <dbReference type="ARBA" id="ARBA00022989"/>
    </source>
</evidence>
<feature type="transmembrane region" description="Helical" evidence="8">
    <location>
        <begin position="428"/>
        <end position="451"/>
    </location>
</feature>
<feature type="domain" description="OST48 middle" evidence="10">
    <location>
        <begin position="309"/>
        <end position="452"/>
    </location>
</feature>
<keyword evidence="7 8" id="KW-0472">Membrane</keyword>
<protein>
    <recommendedName>
        <fullName evidence="8">Dolichyl-diphosphooligosaccharide--protein glycosyltransferase subunit WBP1</fullName>
        <shortName evidence="8">Oligosaccharyl transferase subunit WBP1</shortName>
    </recommendedName>
</protein>
<sequence>MQSLFSFCVLLFATLVSAISTTGDRLLVILDDVADKASYSKFLGDLESRGFNIAFETPKSETLSLFRLGERAYDHVLFLPCKSKGLGPNLTPNVLLQFINADGNILLTLSSGNATPSSLVSLLAELDIQLPIDRTGLVVDHFNYDAANAADLHDVLLLPPPGSVRPDVKDFFSAGTDASKEVLAFPRGVGVALGGGELLTPIVRAPRTAYSYNPKEQAEVVDEVFAAGEQLALVSAMQARNSARLTVVGSAEMLQDGWFDVEVKKVGGQAAKTFNREFAKRVSGWTFQEIGVLRVNWIEHHLNEAGASNESNPEIYRIKNDVTYTISLSEWSWSAWTAFKVPTNDLLQLEFSMLSPFHRLPLALDAAHSSPEAAAYTASFTVPDQHGIFNFKVNYKRPFLTNVEEKNTVSVRHMAHDEWPRSYAISGAWPWIAGIAATITGWLGFCALWMYSAPTDKKKESKKTQ</sequence>
<dbReference type="GO" id="GO:0008250">
    <property type="term" value="C:oligosaccharyltransferase complex"/>
    <property type="evidence" value="ECO:0007669"/>
    <property type="project" value="TreeGrafter"/>
</dbReference>
<evidence type="ECO:0000256" key="1">
    <source>
        <dbReference type="ARBA" id="ARBA00004479"/>
    </source>
</evidence>
<organism evidence="11 12">
    <name type="scientific">Bombardia bombarda</name>
    <dbReference type="NCBI Taxonomy" id="252184"/>
    <lineage>
        <taxon>Eukaryota</taxon>
        <taxon>Fungi</taxon>
        <taxon>Dikarya</taxon>
        <taxon>Ascomycota</taxon>
        <taxon>Pezizomycotina</taxon>
        <taxon>Sordariomycetes</taxon>
        <taxon>Sordariomycetidae</taxon>
        <taxon>Sordariales</taxon>
        <taxon>Lasiosphaeriaceae</taxon>
        <taxon>Bombardia</taxon>
    </lineage>
</organism>
<evidence type="ECO:0000313" key="11">
    <source>
        <dbReference type="EMBL" id="KAK0628606.1"/>
    </source>
</evidence>
<dbReference type="AlphaFoldDB" id="A0AA39X785"/>
<keyword evidence="5 8" id="KW-0256">Endoplasmic reticulum</keyword>
<dbReference type="Pfam" id="PF03345">
    <property type="entry name" value="OST48_N"/>
    <property type="match status" value="1"/>
</dbReference>
<keyword evidence="6 8" id="KW-1133">Transmembrane helix</keyword>
<keyword evidence="8" id="KW-0732">Signal</keyword>
<comment type="caution">
    <text evidence="11">The sequence shown here is derived from an EMBL/GenBank/DDBJ whole genome shotgun (WGS) entry which is preliminary data.</text>
</comment>
<comment type="subunit">
    <text evidence="8">Component of the oligosaccharyltransferase (OST) complex.</text>
</comment>
<accession>A0AA39X785</accession>